<feature type="transmembrane region" description="Helical" evidence="1">
    <location>
        <begin position="12"/>
        <end position="34"/>
    </location>
</feature>
<gene>
    <name evidence="2" type="ORF">C7K25_03750</name>
</gene>
<evidence type="ECO:0000313" key="2">
    <source>
        <dbReference type="EMBL" id="MDJ1370492.1"/>
    </source>
</evidence>
<feature type="transmembrane region" description="Helical" evidence="1">
    <location>
        <begin position="46"/>
        <end position="69"/>
    </location>
</feature>
<protein>
    <submittedName>
        <fullName evidence="2">DUF2798 domain-containing protein</fullName>
    </submittedName>
</protein>
<keyword evidence="1" id="KW-1133">Transmembrane helix</keyword>
<dbReference type="InterPro" id="IPR021529">
    <property type="entry name" value="DUF2798"/>
</dbReference>
<name>A0ABT7C5L3_9MICO</name>
<dbReference type="EMBL" id="PXVD01000005">
    <property type="protein sequence ID" value="MDJ1370492.1"/>
    <property type="molecule type" value="Genomic_DNA"/>
</dbReference>
<keyword evidence="1" id="KW-0472">Membrane</keyword>
<comment type="caution">
    <text evidence="2">The sequence shown here is derived from an EMBL/GenBank/DDBJ whole genome shotgun (WGS) entry which is preliminary data.</text>
</comment>
<keyword evidence="1" id="KW-0812">Transmembrane</keyword>
<reference evidence="2" key="1">
    <citation type="submission" date="2018-03" db="EMBL/GenBank/DDBJ databases">
        <authorList>
            <person name="Nunes O.C."/>
            <person name="Lopes A.R."/>
            <person name="Froufe H."/>
            <person name="Munoz-Merida A."/>
            <person name="Barroso C."/>
            <person name="Egas C."/>
        </authorList>
    </citation>
    <scope>NUCLEOTIDE SEQUENCE</scope>
    <source>
        <strain evidence="2">ON4</strain>
    </source>
</reference>
<dbReference type="RefSeq" id="WP_026936220.1">
    <property type="nucleotide sequence ID" value="NZ_CP028426.1"/>
</dbReference>
<accession>A0ABT7C5L3</accession>
<reference evidence="2" key="2">
    <citation type="journal article" date="2022" name="Sci. Rep.">
        <title>In silico prediction of the enzymes involved in the degradation of the herbicide molinate by Gulosibacter molinativorax ON4T.</title>
        <authorList>
            <person name="Lopes A.R."/>
            <person name="Bunin E."/>
            <person name="Viana A.T."/>
            <person name="Froufe H."/>
            <person name="Munoz-Merida A."/>
            <person name="Pinho D."/>
            <person name="Figueiredo J."/>
            <person name="Barroso C."/>
            <person name="Vaz-Moreira I."/>
            <person name="Bellanger X."/>
            <person name="Egas C."/>
            <person name="Nunes O.C."/>
        </authorList>
    </citation>
    <scope>NUCLEOTIDE SEQUENCE</scope>
    <source>
        <strain evidence="2">ON4</strain>
    </source>
</reference>
<keyword evidence="3" id="KW-1185">Reference proteome</keyword>
<dbReference type="Pfam" id="PF11391">
    <property type="entry name" value="DUF2798"/>
    <property type="match status" value="1"/>
</dbReference>
<proteinExistence type="predicted"/>
<dbReference type="Proteomes" id="UP001170379">
    <property type="component" value="Unassembled WGS sequence"/>
</dbReference>
<evidence type="ECO:0000256" key="1">
    <source>
        <dbReference type="SAM" id="Phobius"/>
    </source>
</evidence>
<sequence>MDKKRAILTQIIMTFIMAGVMSGLMGLIMTGPSIEWLAAWPKTFIIAWPIAFALTMLAWPASMALSGAIMNRISRSNTREG</sequence>
<organism evidence="2 3">
    <name type="scientific">Gulosibacter molinativorax</name>
    <dbReference type="NCBI Taxonomy" id="256821"/>
    <lineage>
        <taxon>Bacteria</taxon>
        <taxon>Bacillati</taxon>
        <taxon>Actinomycetota</taxon>
        <taxon>Actinomycetes</taxon>
        <taxon>Micrococcales</taxon>
        <taxon>Microbacteriaceae</taxon>
        <taxon>Gulosibacter</taxon>
    </lineage>
</organism>
<evidence type="ECO:0000313" key="3">
    <source>
        <dbReference type="Proteomes" id="UP001170379"/>
    </source>
</evidence>